<keyword evidence="3 5" id="KW-1133">Transmembrane helix</keyword>
<protein>
    <recommendedName>
        <fullName evidence="5">Sec-independent protein translocase protein TatC</fullName>
    </recommendedName>
</protein>
<feature type="transmembrane region" description="Helical" evidence="5">
    <location>
        <begin position="198"/>
        <end position="214"/>
    </location>
</feature>
<evidence type="ECO:0000313" key="8">
    <source>
        <dbReference type="Proteomes" id="UP000001968"/>
    </source>
</evidence>
<comment type="subunit">
    <text evidence="5">Forms a complex with TatA.</text>
</comment>
<dbReference type="HAMAP" id="MF_00902">
    <property type="entry name" value="TatC"/>
    <property type="match status" value="1"/>
</dbReference>
<keyword evidence="5" id="KW-0813">Transport</keyword>
<feature type="region of interest" description="Disordered" evidence="6">
    <location>
        <begin position="240"/>
        <end position="283"/>
    </location>
</feature>
<evidence type="ECO:0000256" key="2">
    <source>
        <dbReference type="ARBA" id="ARBA00022692"/>
    </source>
</evidence>
<evidence type="ECO:0000256" key="1">
    <source>
        <dbReference type="ARBA" id="ARBA00004141"/>
    </source>
</evidence>
<dbReference type="STRING" id="335541.Swol_0681"/>
<keyword evidence="8" id="KW-1185">Reference proteome</keyword>
<dbReference type="PRINTS" id="PR01840">
    <property type="entry name" value="TATCFAMILY"/>
</dbReference>
<dbReference type="PANTHER" id="PTHR30371:SF0">
    <property type="entry name" value="SEC-INDEPENDENT PROTEIN TRANSLOCASE PROTEIN TATC, CHLOROPLASTIC-RELATED"/>
    <property type="match status" value="1"/>
</dbReference>
<dbReference type="GO" id="GO:0033281">
    <property type="term" value="C:TAT protein transport complex"/>
    <property type="evidence" value="ECO:0007669"/>
    <property type="project" value="UniProtKB-UniRule"/>
</dbReference>
<evidence type="ECO:0000256" key="4">
    <source>
        <dbReference type="ARBA" id="ARBA00023136"/>
    </source>
</evidence>
<dbReference type="Pfam" id="PF00902">
    <property type="entry name" value="TatC"/>
    <property type="match status" value="1"/>
</dbReference>
<dbReference type="KEGG" id="swo:Swol_0681"/>
<feature type="transmembrane region" description="Helical" evidence="5">
    <location>
        <begin position="110"/>
        <end position="137"/>
    </location>
</feature>
<keyword evidence="4 5" id="KW-0472">Membrane</keyword>
<dbReference type="InterPro" id="IPR002033">
    <property type="entry name" value="TatC"/>
</dbReference>
<feature type="compositionally biased region" description="Acidic residues" evidence="6">
    <location>
        <begin position="271"/>
        <end position="283"/>
    </location>
</feature>
<comment type="similarity">
    <text evidence="5">Belongs to the TatC family.</text>
</comment>
<dbReference type="GO" id="GO:0043953">
    <property type="term" value="P:protein transport by the Tat complex"/>
    <property type="evidence" value="ECO:0007669"/>
    <property type="project" value="UniProtKB-UniRule"/>
</dbReference>
<gene>
    <name evidence="5" type="primary">tatC</name>
    <name evidence="7" type="ordered locus">Swol_0681</name>
</gene>
<evidence type="ECO:0000256" key="5">
    <source>
        <dbReference type="HAMAP-Rule" id="MF_00902"/>
    </source>
</evidence>
<dbReference type="NCBIfam" id="TIGR00945">
    <property type="entry name" value="tatC"/>
    <property type="match status" value="1"/>
</dbReference>
<keyword evidence="5" id="KW-0811">Translocation</keyword>
<comment type="subcellular location">
    <subcellularLocation>
        <location evidence="5">Cell membrane</location>
        <topology evidence="5">Multi-pass membrane protein</topology>
    </subcellularLocation>
    <subcellularLocation>
        <location evidence="1">Membrane</location>
        <topology evidence="1">Multi-pass membrane protein</topology>
    </subcellularLocation>
</comment>
<proteinExistence type="inferred from homology"/>
<evidence type="ECO:0000313" key="7">
    <source>
        <dbReference type="EMBL" id="ABI68008.1"/>
    </source>
</evidence>
<name>Q0AZ46_SYNWW</name>
<reference evidence="8" key="1">
    <citation type="journal article" date="2010" name="Environ. Microbiol.">
        <title>The genome of Syntrophomonas wolfei: new insights into syntrophic metabolism and biohydrogen production.</title>
        <authorList>
            <person name="Sieber J.R."/>
            <person name="Sims D.R."/>
            <person name="Han C."/>
            <person name="Kim E."/>
            <person name="Lykidis A."/>
            <person name="Lapidus A.L."/>
            <person name="McDonnald E."/>
            <person name="Rohlin L."/>
            <person name="Culley D.E."/>
            <person name="Gunsalus R."/>
            <person name="McInerney M.J."/>
        </authorList>
    </citation>
    <scope>NUCLEOTIDE SEQUENCE [LARGE SCALE GENOMIC DNA]</scope>
    <source>
        <strain evidence="8">DSM 2245B / Goettingen</strain>
    </source>
</reference>
<evidence type="ECO:0000256" key="6">
    <source>
        <dbReference type="SAM" id="MobiDB-lite"/>
    </source>
</evidence>
<sequence>MALLKDLTPEEKQTIIEHLEELRKSLIISIIAIIAAAVFCFYYNEEILSVIISPLSGLGEGLVVIGVTEAFFIKLKLAFYAGFALAFPVVAWAIWRFFKPALYPEERKYVYVLLPVSVLLFSTGILFSYFGILPLVLKFFIYMQGPSLENMFTVERYVSFVTAFTIPFGLVFELPVVVFFLAKFGIIKAETLSKNRKYALLAIVVIAAALTPGPDPISQMLMAGPVYFLYEVSIIVAKMAKPRKKTEEEESEEPREPEPEREEQPRKPEEEKEGEEQATVDES</sequence>
<organism evidence="7 8">
    <name type="scientific">Syntrophomonas wolfei subsp. wolfei (strain DSM 2245B / Goettingen)</name>
    <dbReference type="NCBI Taxonomy" id="335541"/>
    <lineage>
        <taxon>Bacteria</taxon>
        <taxon>Bacillati</taxon>
        <taxon>Bacillota</taxon>
        <taxon>Clostridia</taxon>
        <taxon>Eubacteriales</taxon>
        <taxon>Syntrophomonadaceae</taxon>
        <taxon>Syntrophomonas</taxon>
    </lineage>
</organism>
<accession>Q0AZ46</accession>
<keyword evidence="5" id="KW-1003">Cell membrane</keyword>
<feature type="transmembrane region" description="Helical" evidence="5">
    <location>
        <begin position="50"/>
        <end position="73"/>
    </location>
</feature>
<dbReference type="GO" id="GO:0065002">
    <property type="term" value="P:intracellular protein transmembrane transport"/>
    <property type="evidence" value="ECO:0007669"/>
    <property type="project" value="TreeGrafter"/>
</dbReference>
<feature type="transmembrane region" description="Helical" evidence="5">
    <location>
        <begin position="157"/>
        <end position="186"/>
    </location>
</feature>
<feature type="compositionally biased region" description="Basic and acidic residues" evidence="6">
    <location>
        <begin position="254"/>
        <end position="270"/>
    </location>
</feature>
<dbReference type="GO" id="GO:0009977">
    <property type="term" value="F:proton motive force dependent protein transmembrane transporter activity"/>
    <property type="evidence" value="ECO:0007669"/>
    <property type="project" value="TreeGrafter"/>
</dbReference>
<dbReference type="HOGENOM" id="CLU_031942_3_3_9"/>
<keyword evidence="5" id="KW-0653">Protein transport</keyword>
<dbReference type="eggNOG" id="COG0805">
    <property type="taxonomic scope" value="Bacteria"/>
</dbReference>
<keyword evidence="2 5" id="KW-0812">Transmembrane</keyword>
<comment type="function">
    <text evidence="5">Part of the twin-arginine translocation (Tat) system that transports large folded proteins containing a characteristic twin-arginine motif in their signal peptide across membranes.</text>
</comment>
<evidence type="ECO:0000256" key="3">
    <source>
        <dbReference type="ARBA" id="ARBA00022989"/>
    </source>
</evidence>
<dbReference type="Proteomes" id="UP000001968">
    <property type="component" value="Chromosome"/>
</dbReference>
<dbReference type="PANTHER" id="PTHR30371">
    <property type="entry name" value="SEC-INDEPENDENT PROTEIN TRANSLOCASE PROTEIN TATC"/>
    <property type="match status" value="1"/>
</dbReference>
<dbReference type="AlphaFoldDB" id="Q0AZ46"/>
<feature type="transmembrane region" description="Helical" evidence="5">
    <location>
        <begin position="26"/>
        <end position="43"/>
    </location>
</feature>
<feature type="transmembrane region" description="Helical" evidence="5">
    <location>
        <begin position="79"/>
        <end position="98"/>
    </location>
</feature>
<feature type="transmembrane region" description="Helical" evidence="5">
    <location>
        <begin position="220"/>
        <end position="237"/>
    </location>
</feature>
<dbReference type="OrthoDB" id="9777044at2"/>
<dbReference type="EMBL" id="CP000448">
    <property type="protein sequence ID" value="ABI68008.1"/>
    <property type="molecule type" value="Genomic_DNA"/>
</dbReference>
<dbReference type="RefSeq" id="WP_011640113.1">
    <property type="nucleotide sequence ID" value="NC_008346.1"/>
</dbReference>